<dbReference type="EMBL" id="CP140158">
    <property type="protein sequence ID" value="WQG86514.1"/>
    <property type="molecule type" value="Genomic_DNA"/>
</dbReference>
<gene>
    <name evidence="2" type="ORF">SR900_03205</name>
</gene>
<keyword evidence="3" id="KW-1185">Reference proteome</keyword>
<dbReference type="Pfam" id="PF15654">
    <property type="entry name" value="Tox-WTIP"/>
    <property type="match status" value="1"/>
</dbReference>
<dbReference type="InterPro" id="IPR028898">
    <property type="entry name" value="Tox-WTIP_dom"/>
</dbReference>
<protein>
    <recommendedName>
        <fullName evidence="1">Tox-WTIP domain-containing protein</fullName>
    </recommendedName>
</protein>
<sequence length="49" mass="5156">MCDSGSDCETAVKVVAVGGATYIIYRCVRMIPSLFPPLWGTIPANAAIP</sequence>
<organism evidence="2 3">
    <name type="scientific">Kangiella aquimarina</name>
    <dbReference type="NCBI Taxonomy" id="261965"/>
    <lineage>
        <taxon>Bacteria</taxon>
        <taxon>Pseudomonadati</taxon>
        <taxon>Pseudomonadota</taxon>
        <taxon>Gammaproteobacteria</taxon>
        <taxon>Kangiellales</taxon>
        <taxon>Kangiellaceae</taxon>
        <taxon>Kangiella</taxon>
    </lineage>
</organism>
<accession>A0ABZ0X849</accession>
<name>A0ABZ0X849_9GAMM</name>
<proteinExistence type="predicted"/>
<evidence type="ECO:0000313" key="3">
    <source>
        <dbReference type="Proteomes" id="UP001324185"/>
    </source>
</evidence>
<reference evidence="2 3" key="1">
    <citation type="submission" date="2023-11" db="EMBL/GenBank/DDBJ databases">
        <title>MicrobeMod: A computational toolkit for identifying prokaryotic methylation and restriction-modification with nanopore sequencing.</title>
        <authorList>
            <person name="Crits-Christoph A."/>
            <person name="Kang S.C."/>
            <person name="Lee H."/>
            <person name="Ostrov N."/>
        </authorList>
    </citation>
    <scope>NUCLEOTIDE SEQUENCE [LARGE SCALE GENOMIC DNA]</scope>
    <source>
        <strain evidence="2 3">DSMZ 16071</strain>
    </source>
</reference>
<evidence type="ECO:0000313" key="2">
    <source>
        <dbReference type="EMBL" id="WQG86514.1"/>
    </source>
</evidence>
<evidence type="ECO:0000259" key="1">
    <source>
        <dbReference type="Pfam" id="PF15654"/>
    </source>
</evidence>
<dbReference type="Proteomes" id="UP001324185">
    <property type="component" value="Chromosome"/>
</dbReference>
<feature type="domain" description="Tox-WTIP" evidence="1">
    <location>
        <begin position="7"/>
        <end position="49"/>
    </location>
</feature>